<gene>
    <name evidence="1" type="ORF">AB0K36_03495</name>
</gene>
<dbReference type="Proteomes" id="UP001552521">
    <property type="component" value="Unassembled WGS sequence"/>
</dbReference>
<proteinExistence type="predicted"/>
<comment type="caution">
    <text evidence="1">The sequence shown here is derived from an EMBL/GenBank/DDBJ whole genome shotgun (WGS) entry which is preliminary data.</text>
</comment>
<sequence>MAADWWARGIAISAALATALNMSIAAMTYRRVRPQVQANAMWGLLGEVEDAKKGKAIFGFRLHVKNLSPTSAKVESVHVVSWMPLRHPLKKLIRKPWLKRLFPVYQEITVPRVKTARASKAPDMELPAFGGLRWDIPYDFDSISPIPGWASVTVVVRLTNGEEVRGKRVSRTALVDQVGRLNGYFPELDLSSPTV</sequence>
<accession>A0ABV3HP38</accession>
<reference evidence="1 2" key="1">
    <citation type="submission" date="2024-06" db="EMBL/GenBank/DDBJ databases">
        <title>The Natural Products Discovery Center: Release of the First 8490 Sequenced Strains for Exploring Actinobacteria Biosynthetic Diversity.</title>
        <authorList>
            <person name="Kalkreuter E."/>
            <person name="Kautsar S.A."/>
            <person name="Yang D."/>
            <person name="Bader C.D."/>
            <person name="Teijaro C.N."/>
            <person name="Fluegel L."/>
            <person name="Davis C.M."/>
            <person name="Simpson J.R."/>
            <person name="Lauterbach L."/>
            <person name="Steele A.D."/>
            <person name="Gui C."/>
            <person name="Meng S."/>
            <person name="Li G."/>
            <person name="Viehrig K."/>
            <person name="Ye F."/>
            <person name="Su P."/>
            <person name="Kiefer A.F."/>
            <person name="Nichols A."/>
            <person name="Cepeda A.J."/>
            <person name="Yan W."/>
            <person name="Fan B."/>
            <person name="Jiang Y."/>
            <person name="Adhikari A."/>
            <person name="Zheng C.-J."/>
            <person name="Schuster L."/>
            <person name="Cowan T.M."/>
            <person name="Smanski M.J."/>
            <person name="Chevrette M.G."/>
            <person name="De Carvalho L.P.S."/>
            <person name="Shen B."/>
        </authorList>
    </citation>
    <scope>NUCLEOTIDE SEQUENCE [LARGE SCALE GENOMIC DNA]</scope>
    <source>
        <strain evidence="1 2">NPDC049344</strain>
    </source>
</reference>
<name>A0ABV3HP38_9ACTN</name>
<keyword evidence="2" id="KW-1185">Reference proteome</keyword>
<dbReference type="EMBL" id="JBFAQK010000002">
    <property type="protein sequence ID" value="MEV4679848.1"/>
    <property type="molecule type" value="Genomic_DNA"/>
</dbReference>
<evidence type="ECO:0000313" key="2">
    <source>
        <dbReference type="Proteomes" id="UP001552521"/>
    </source>
</evidence>
<dbReference type="RefSeq" id="WP_364587617.1">
    <property type="nucleotide sequence ID" value="NZ_JBFAQK010000002.1"/>
</dbReference>
<organism evidence="1 2">
    <name type="scientific">Streptomyces kurssanovii</name>
    <dbReference type="NCBI Taxonomy" id="67312"/>
    <lineage>
        <taxon>Bacteria</taxon>
        <taxon>Bacillati</taxon>
        <taxon>Actinomycetota</taxon>
        <taxon>Actinomycetes</taxon>
        <taxon>Kitasatosporales</taxon>
        <taxon>Streptomycetaceae</taxon>
        <taxon>Streptomyces</taxon>
    </lineage>
</organism>
<protein>
    <submittedName>
        <fullName evidence="1">Uncharacterized protein</fullName>
    </submittedName>
</protein>
<evidence type="ECO:0000313" key="1">
    <source>
        <dbReference type="EMBL" id="MEV4679848.1"/>
    </source>
</evidence>